<name>A0A220VFS0_9GAMM</name>
<evidence type="ECO:0000256" key="1">
    <source>
        <dbReference type="SAM" id="SignalP"/>
    </source>
</evidence>
<dbReference type="Proteomes" id="UP000242175">
    <property type="component" value="Chromosome small"/>
</dbReference>
<evidence type="ECO:0000313" key="2">
    <source>
        <dbReference type="EMBL" id="ASK79151.1"/>
    </source>
</evidence>
<dbReference type="RefSeq" id="WP_089074059.1">
    <property type="nucleotide sequence ID" value="NZ_CBCSAM010000002.1"/>
</dbReference>
<feature type="signal peptide" evidence="1">
    <location>
        <begin position="1"/>
        <end position="23"/>
    </location>
</feature>
<reference evidence="2 3" key="1">
    <citation type="journal article" date="2016" name="Int. J. Syst. Evol. Microbiol.">
        <title>Paraphotobacterium marinum gen. nov., sp. nov., a member of the family Vibrionaceae, isolated from surface seawater.</title>
        <authorList>
            <person name="Huang Z."/>
            <person name="Dong C."/>
            <person name="Shao Z."/>
        </authorList>
    </citation>
    <scope>NUCLEOTIDE SEQUENCE [LARGE SCALE GENOMIC DNA]</scope>
    <source>
        <strain evidence="2 3">NSCS20N07D</strain>
    </source>
</reference>
<gene>
    <name evidence="2" type="ORF">CF386_08765</name>
</gene>
<dbReference type="EMBL" id="CP022356">
    <property type="protein sequence ID" value="ASK79151.1"/>
    <property type="molecule type" value="Genomic_DNA"/>
</dbReference>
<keyword evidence="1" id="KW-0732">Signal</keyword>
<evidence type="ECO:0008006" key="4">
    <source>
        <dbReference type="Google" id="ProtNLM"/>
    </source>
</evidence>
<dbReference type="KEGG" id="pmai:CF386_08765"/>
<dbReference type="OrthoDB" id="6399601at2"/>
<dbReference type="AlphaFoldDB" id="A0A220VFS0"/>
<protein>
    <recommendedName>
        <fullName evidence="4">Lipoprotein</fullName>
    </recommendedName>
</protein>
<organism evidence="2 3">
    <name type="scientific">Paraphotobacterium marinum</name>
    <dbReference type="NCBI Taxonomy" id="1755811"/>
    <lineage>
        <taxon>Bacteria</taxon>
        <taxon>Pseudomonadati</taxon>
        <taxon>Pseudomonadota</taxon>
        <taxon>Gammaproteobacteria</taxon>
        <taxon>Vibrionales</taxon>
        <taxon>Vibrionaceae</taxon>
        <taxon>Paraphotobacterium</taxon>
    </lineage>
</organism>
<keyword evidence="3" id="KW-1185">Reference proteome</keyword>
<evidence type="ECO:0000313" key="3">
    <source>
        <dbReference type="Proteomes" id="UP000242175"/>
    </source>
</evidence>
<sequence length="218" mass="24624">MIKISKSVMILLFSIVLSGCATKGVVNMPVIEPIQNKNLENKKVYVKVYYSQPEPGIFSGGKQQKFAPIKDAKLSIASSRVLSRFDEIVKQQLPLNSSITQSPLSDYKLLVYLKAKDKKGPAYQEYNLGTSLAKGILSLGLASDDYSIIGDFDIKYELFDNKENKVHEGMYTVYDEIEHERGGFDSYRHGDDLAQQLLEKHIRLTMHEYFLAMPKSST</sequence>
<proteinExistence type="predicted"/>
<dbReference type="PROSITE" id="PS51257">
    <property type="entry name" value="PROKAR_LIPOPROTEIN"/>
    <property type="match status" value="1"/>
</dbReference>
<feature type="chain" id="PRO_5013188652" description="Lipoprotein" evidence="1">
    <location>
        <begin position="24"/>
        <end position="218"/>
    </location>
</feature>
<accession>A0A220VFS0</accession>